<evidence type="ECO:0000256" key="4">
    <source>
        <dbReference type="PROSITE-ProRule" id="PRU00134"/>
    </source>
</evidence>
<keyword evidence="2 4" id="KW-0863">Zinc-finger</keyword>
<dbReference type="KEGG" id="fcy:FRACYDRAFT_240687"/>
<dbReference type="InParanoid" id="A0A1E7FCU0"/>
<keyword evidence="1" id="KW-0479">Metal-binding</keyword>
<keyword evidence="7" id="KW-1185">Reference proteome</keyword>
<evidence type="ECO:0000313" key="7">
    <source>
        <dbReference type="Proteomes" id="UP000095751"/>
    </source>
</evidence>
<organism evidence="6 7">
    <name type="scientific">Fragilariopsis cylindrus CCMP1102</name>
    <dbReference type="NCBI Taxonomy" id="635003"/>
    <lineage>
        <taxon>Eukaryota</taxon>
        <taxon>Sar</taxon>
        <taxon>Stramenopiles</taxon>
        <taxon>Ochrophyta</taxon>
        <taxon>Bacillariophyta</taxon>
        <taxon>Bacillariophyceae</taxon>
        <taxon>Bacillariophycidae</taxon>
        <taxon>Bacillariales</taxon>
        <taxon>Bacillariaceae</taxon>
        <taxon>Fragilariopsis</taxon>
    </lineage>
</organism>
<sequence length="557" mass="62628">MRSTDRCNYCGVGETLAHPLQECAGCNIVLYCSRGCQMDDWKKKEPNGKRHIQLCRIVKKYPRDSKTLKLVARHDDDKYIDFDAILNYAKEYMPCVEHFSISISKECVDYDDEETGPWDVKFSPECLSSFLESQLDNMLSFSYLMDDCCEKYARRFTDGGMAFYPLARMTKLESLVTASALFGSADILQAILSSTSLQSSLKTLKLMTPVFGNLPKKWTTFEATTVAENVGRMKNLIKLGIEDSYLEPIQVRTMLSDLPHLRCLELSGQAGDFREVTVLRDTEFRFIAQACPELQQLDLSYHRSCTYEGVEAVLRECPNLREFRCSGIAIPGHRLAPLLRQQKKLLLFSVGDASINSNTQRDIIMASGGRTLVMLGFGGLLKDGPGFSIPPSVEQEMARSKAFLDERFQLLKDDPCLHNEYEVLLKLPAWLKQENVQHATSSSRFASSMVGRLNANSVRRSDALAVLQIKCGRIFPTIRWKKAKPANADLVPGKAVQCGKTLSLTLFKKESRSPAVCNECRQLENLEELDHMNAYTGKYAGHGMWDTLTRADDGSGL</sequence>
<proteinExistence type="predicted"/>
<name>A0A1E7FCU0_9STRA</name>
<protein>
    <recommendedName>
        <fullName evidence="5">MYND-type domain-containing protein</fullName>
    </recommendedName>
</protein>
<dbReference type="Gene3D" id="3.80.10.10">
    <property type="entry name" value="Ribonuclease Inhibitor"/>
    <property type="match status" value="1"/>
</dbReference>
<evidence type="ECO:0000256" key="1">
    <source>
        <dbReference type="ARBA" id="ARBA00022723"/>
    </source>
</evidence>
<dbReference type="OrthoDB" id="341421at2759"/>
<evidence type="ECO:0000256" key="3">
    <source>
        <dbReference type="ARBA" id="ARBA00022833"/>
    </source>
</evidence>
<dbReference type="SUPFAM" id="SSF52047">
    <property type="entry name" value="RNI-like"/>
    <property type="match status" value="1"/>
</dbReference>
<dbReference type="PROSITE" id="PS50865">
    <property type="entry name" value="ZF_MYND_2"/>
    <property type="match status" value="1"/>
</dbReference>
<dbReference type="SUPFAM" id="SSF144232">
    <property type="entry name" value="HIT/MYND zinc finger-like"/>
    <property type="match status" value="1"/>
</dbReference>
<evidence type="ECO:0000259" key="5">
    <source>
        <dbReference type="PROSITE" id="PS50865"/>
    </source>
</evidence>
<dbReference type="Proteomes" id="UP000095751">
    <property type="component" value="Unassembled WGS sequence"/>
</dbReference>
<dbReference type="EMBL" id="KV784359">
    <property type="protein sequence ID" value="OEU15988.1"/>
    <property type="molecule type" value="Genomic_DNA"/>
</dbReference>
<dbReference type="Gene3D" id="6.10.140.2220">
    <property type="match status" value="1"/>
</dbReference>
<accession>A0A1E7FCU0</accession>
<dbReference type="InterPro" id="IPR032675">
    <property type="entry name" value="LRR_dom_sf"/>
</dbReference>
<keyword evidence="3" id="KW-0862">Zinc</keyword>
<gene>
    <name evidence="6" type="ORF">FRACYDRAFT_240687</name>
</gene>
<dbReference type="InterPro" id="IPR002893">
    <property type="entry name" value="Znf_MYND"/>
</dbReference>
<feature type="domain" description="MYND-type" evidence="5">
    <location>
        <begin position="7"/>
        <end position="55"/>
    </location>
</feature>
<evidence type="ECO:0000313" key="6">
    <source>
        <dbReference type="EMBL" id="OEU15988.1"/>
    </source>
</evidence>
<dbReference type="Pfam" id="PF01753">
    <property type="entry name" value="zf-MYND"/>
    <property type="match status" value="1"/>
</dbReference>
<reference evidence="6 7" key="1">
    <citation type="submission" date="2016-09" db="EMBL/GenBank/DDBJ databases">
        <title>Extensive genetic diversity and differential bi-allelic expression allows diatom success in the polar Southern Ocean.</title>
        <authorList>
            <consortium name="DOE Joint Genome Institute"/>
            <person name="Mock T."/>
            <person name="Otillar R.P."/>
            <person name="Strauss J."/>
            <person name="Dupont C."/>
            <person name="Frickenhaus S."/>
            <person name="Maumus F."/>
            <person name="Mcmullan M."/>
            <person name="Sanges R."/>
            <person name="Schmutz J."/>
            <person name="Toseland A."/>
            <person name="Valas R."/>
            <person name="Veluchamy A."/>
            <person name="Ward B.J."/>
            <person name="Allen A."/>
            <person name="Barry K."/>
            <person name="Falciatore A."/>
            <person name="Ferrante M."/>
            <person name="Fortunato A.E."/>
            <person name="Gloeckner G."/>
            <person name="Gruber A."/>
            <person name="Hipkin R."/>
            <person name="Janech M."/>
            <person name="Kroth P."/>
            <person name="Leese F."/>
            <person name="Lindquist E."/>
            <person name="Lyon B.R."/>
            <person name="Martin J."/>
            <person name="Mayer C."/>
            <person name="Parker M."/>
            <person name="Quesneville H."/>
            <person name="Raymond J."/>
            <person name="Uhlig C."/>
            <person name="Valentin K.U."/>
            <person name="Worden A.Z."/>
            <person name="Armbrust E.V."/>
            <person name="Bowler C."/>
            <person name="Green B."/>
            <person name="Moulton V."/>
            <person name="Van Oosterhout C."/>
            <person name="Grigoriev I."/>
        </authorList>
    </citation>
    <scope>NUCLEOTIDE SEQUENCE [LARGE SCALE GENOMIC DNA]</scope>
    <source>
        <strain evidence="6 7">CCMP1102</strain>
    </source>
</reference>
<dbReference type="AlphaFoldDB" id="A0A1E7FCU0"/>
<evidence type="ECO:0000256" key="2">
    <source>
        <dbReference type="ARBA" id="ARBA00022771"/>
    </source>
</evidence>
<dbReference type="GO" id="GO:0008270">
    <property type="term" value="F:zinc ion binding"/>
    <property type="evidence" value="ECO:0007669"/>
    <property type="project" value="UniProtKB-KW"/>
</dbReference>